<sequence>MSSAAVWKAANSAPSRRNYAGEIEVLLQQSEEKCKAAAEIDMGIAIMKAESRLSSAADQALQRGADAAEVARAKIAEQQDRFKTGLQVDGIHLDATMVESGRAQQAQQPFLANKYSMQMSHHKTLQDHERMSRGKAVP</sequence>
<organism evidence="2 3">
    <name type="scientific">Chrysochromulina tobinii</name>
    <dbReference type="NCBI Taxonomy" id="1460289"/>
    <lineage>
        <taxon>Eukaryota</taxon>
        <taxon>Haptista</taxon>
        <taxon>Haptophyta</taxon>
        <taxon>Prymnesiophyceae</taxon>
        <taxon>Prymnesiales</taxon>
        <taxon>Chrysochromulinaceae</taxon>
        <taxon>Chrysochromulina</taxon>
    </lineage>
</organism>
<evidence type="ECO:0000256" key="1">
    <source>
        <dbReference type="SAM" id="MobiDB-lite"/>
    </source>
</evidence>
<dbReference type="AlphaFoldDB" id="A0A0M0JAX1"/>
<evidence type="ECO:0000313" key="2">
    <source>
        <dbReference type="EMBL" id="KOO23487.1"/>
    </source>
</evidence>
<gene>
    <name evidence="2" type="ORF">Ctob_009262</name>
</gene>
<accession>A0A0M0JAX1</accession>
<feature type="region of interest" description="Disordered" evidence="1">
    <location>
        <begin position="119"/>
        <end position="138"/>
    </location>
</feature>
<dbReference type="Proteomes" id="UP000037460">
    <property type="component" value="Unassembled WGS sequence"/>
</dbReference>
<reference evidence="3" key="1">
    <citation type="journal article" date="2015" name="PLoS Genet.">
        <title>Genome Sequence and Transcriptome Analyses of Chrysochromulina tobin: Metabolic Tools for Enhanced Algal Fitness in the Prominent Order Prymnesiales (Haptophyceae).</title>
        <authorList>
            <person name="Hovde B.T."/>
            <person name="Deodato C.R."/>
            <person name="Hunsperger H.M."/>
            <person name="Ryken S.A."/>
            <person name="Yost W."/>
            <person name="Jha R.K."/>
            <person name="Patterson J."/>
            <person name="Monnat R.J. Jr."/>
            <person name="Barlow S.B."/>
            <person name="Starkenburg S.R."/>
            <person name="Cattolico R.A."/>
        </authorList>
    </citation>
    <scope>NUCLEOTIDE SEQUENCE</scope>
    <source>
        <strain evidence="3">CCMP291</strain>
    </source>
</reference>
<name>A0A0M0JAX1_9EUKA</name>
<evidence type="ECO:0000313" key="3">
    <source>
        <dbReference type="Proteomes" id="UP000037460"/>
    </source>
</evidence>
<dbReference type="EMBL" id="JWZX01003187">
    <property type="protein sequence ID" value="KOO23487.1"/>
    <property type="molecule type" value="Genomic_DNA"/>
</dbReference>
<comment type="caution">
    <text evidence="2">The sequence shown here is derived from an EMBL/GenBank/DDBJ whole genome shotgun (WGS) entry which is preliminary data.</text>
</comment>
<protein>
    <submittedName>
        <fullName evidence="2">Uncharacterized protein</fullName>
    </submittedName>
</protein>
<keyword evidence="3" id="KW-1185">Reference proteome</keyword>
<proteinExistence type="predicted"/>